<evidence type="ECO:0000256" key="1">
    <source>
        <dbReference type="SAM" id="MobiDB-lite"/>
    </source>
</evidence>
<evidence type="ECO:0000313" key="2">
    <source>
        <dbReference type="EMBL" id="NYG55977.1"/>
    </source>
</evidence>
<dbReference type="AlphaFoldDB" id="A0A7Y9UMC8"/>
<name>A0A7Y9UMC8_9ACTN</name>
<keyword evidence="3" id="KW-1185">Reference proteome</keyword>
<feature type="region of interest" description="Disordered" evidence="1">
    <location>
        <begin position="1"/>
        <end position="39"/>
    </location>
</feature>
<sequence>MTTTPGSTPDPDPLLEASEGDVAEQQQTVDGETGAPTGEAVTDRDAAEADALAQGAPAAIDDDAYPRAGEAEEGRLA</sequence>
<dbReference type="EMBL" id="JACCAC010000001">
    <property type="protein sequence ID" value="NYG55977.1"/>
    <property type="molecule type" value="Genomic_DNA"/>
</dbReference>
<reference evidence="2 3" key="1">
    <citation type="submission" date="2020-07" db="EMBL/GenBank/DDBJ databases">
        <title>Sequencing the genomes of 1000 actinobacteria strains.</title>
        <authorList>
            <person name="Klenk H.-P."/>
        </authorList>
    </citation>
    <scope>NUCLEOTIDE SEQUENCE [LARGE SCALE GENOMIC DNA]</scope>
    <source>
        <strain evidence="2 3">DSM 24552</strain>
    </source>
</reference>
<organism evidence="2 3">
    <name type="scientific">Nocardioides perillae</name>
    <dbReference type="NCBI Taxonomy" id="1119534"/>
    <lineage>
        <taxon>Bacteria</taxon>
        <taxon>Bacillati</taxon>
        <taxon>Actinomycetota</taxon>
        <taxon>Actinomycetes</taxon>
        <taxon>Propionibacteriales</taxon>
        <taxon>Nocardioidaceae</taxon>
        <taxon>Nocardioides</taxon>
    </lineage>
</organism>
<accession>A0A7Y9UMC8</accession>
<dbReference type="Proteomes" id="UP000544110">
    <property type="component" value="Unassembled WGS sequence"/>
</dbReference>
<protein>
    <submittedName>
        <fullName evidence="2">Uncharacterized protein</fullName>
    </submittedName>
</protein>
<feature type="region of interest" description="Disordered" evidence="1">
    <location>
        <begin position="54"/>
        <end position="77"/>
    </location>
</feature>
<evidence type="ECO:0000313" key="3">
    <source>
        <dbReference type="Proteomes" id="UP000544110"/>
    </source>
</evidence>
<comment type="caution">
    <text evidence="2">The sequence shown here is derived from an EMBL/GenBank/DDBJ whole genome shotgun (WGS) entry which is preliminary data.</text>
</comment>
<gene>
    <name evidence="2" type="ORF">BJ989_002281</name>
</gene>
<dbReference type="RefSeq" id="WP_179518328.1">
    <property type="nucleotide sequence ID" value="NZ_JACCAC010000001.1"/>
</dbReference>
<proteinExistence type="predicted"/>